<proteinExistence type="predicted"/>
<name>A0A6A0ALZ1_9ACTN</name>
<keyword evidence="3" id="KW-1185">Reference proteome</keyword>
<feature type="region of interest" description="Disordered" evidence="1">
    <location>
        <begin position="152"/>
        <end position="185"/>
    </location>
</feature>
<dbReference type="EMBL" id="BLLG01000001">
    <property type="protein sequence ID" value="GFH33969.1"/>
    <property type="molecule type" value="Genomic_DNA"/>
</dbReference>
<organism evidence="2 3">
    <name type="scientific">Streptomyces pacificus</name>
    <dbReference type="NCBI Taxonomy" id="2705029"/>
    <lineage>
        <taxon>Bacteria</taxon>
        <taxon>Bacillati</taxon>
        <taxon>Actinomycetota</taxon>
        <taxon>Actinomycetes</taxon>
        <taxon>Kitasatosporales</taxon>
        <taxon>Streptomycetaceae</taxon>
        <taxon>Streptomyces</taxon>
    </lineage>
</organism>
<evidence type="ECO:0000313" key="3">
    <source>
        <dbReference type="Proteomes" id="UP000484988"/>
    </source>
</evidence>
<feature type="region of interest" description="Disordered" evidence="1">
    <location>
        <begin position="1"/>
        <end position="99"/>
    </location>
</feature>
<reference evidence="2 3" key="1">
    <citation type="submission" date="2020-02" db="EMBL/GenBank/DDBJ databases">
        <title>Whole Genome Shotgun Sequence of Streptomyces sp. strain CWH03.</title>
        <authorList>
            <person name="Dohra H."/>
            <person name="Kodani S."/>
            <person name="Yamamura H."/>
        </authorList>
    </citation>
    <scope>NUCLEOTIDE SEQUENCE [LARGE SCALE GENOMIC DNA]</scope>
    <source>
        <strain evidence="2 3">CWH03</strain>
    </source>
</reference>
<sequence length="185" mass="18884">MPAYSAARTFVPPPGRTPPRGRRRARRTAAAHRAAATAPGRPAPRTSGNDPVGPTEPAIRGTRDTRDTRDRYGTGGTRAVPTGGTGDGPQEHAAVSARTPAHDAAAEMVRWATFCCAVVPAVLVAYGASVGGAIAAAAGLAAVTGACNELMRRSAPAPPRPAGPRGRRGGGRRGGGRRARRTARD</sequence>
<feature type="compositionally biased region" description="Basic residues" evidence="1">
    <location>
        <begin position="165"/>
        <end position="185"/>
    </location>
</feature>
<protein>
    <submittedName>
        <fullName evidence="2">Uncharacterized protein</fullName>
    </submittedName>
</protein>
<evidence type="ECO:0000256" key="1">
    <source>
        <dbReference type="SAM" id="MobiDB-lite"/>
    </source>
</evidence>
<feature type="compositionally biased region" description="Basic and acidic residues" evidence="1">
    <location>
        <begin position="61"/>
        <end position="72"/>
    </location>
</feature>
<dbReference type="Proteomes" id="UP000484988">
    <property type="component" value="Unassembled WGS sequence"/>
</dbReference>
<dbReference type="AlphaFoldDB" id="A0A6A0ALZ1"/>
<evidence type="ECO:0000313" key="2">
    <source>
        <dbReference type="EMBL" id="GFH33969.1"/>
    </source>
</evidence>
<gene>
    <name evidence="2" type="ORF">SCWH03_01740</name>
</gene>
<feature type="compositionally biased region" description="Basic residues" evidence="1">
    <location>
        <begin position="19"/>
        <end position="30"/>
    </location>
</feature>
<comment type="caution">
    <text evidence="2">The sequence shown here is derived from an EMBL/GenBank/DDBJ whole genome shotgun (WGS) entry which is preliminary data.</text>
</comment>
<feature type="compositionally biased region" description="Low complexity" evidence="1">
    <location>
        <begin position="31"/>
        <end position="46"/>
    </location>
</feature>
<accession>A0A6A0ALZ1</accession>